<dbReference type="PIRSF" id="PIRSF006728">
    <property type="entry name" value="CinA"/>
    <property type="match status" value="1"/>
</dbReference>
<evidence type="ECO:0000256" key="1">
    <source>
        <dbReference type="HAMAP-Rule" id="MF_00226"/>
    </source>
</evidence>
<dbReference type="SUPFAM" id="SSF142433">
    <property type="entry name" value="CinA-like"/>
    <property type="match status" value="1"/>
</dbReference>
<protein>
    <recommendedName>
        <fullName evidence="1">CinA-like protein</fullName>
    </recommendedName>
</protein>
<proteinExistence type="inferred from homology"/>
<accession>A0A2A5CHS6</accession>
<name>A0A2A5CHS6_9GAMM</name>
<dbReference type="PANTHER" id="PTHR13939">
    <property type="entry name" value="NICOTINAMIDE-NUCLEOTIDE AMIDOHYDROLASE PNCC"/>
    <property type="match status" value="1"/>
</dbReference>
<dbReference type="HAMAP" id="MF_00226_B">
    <property type="entry name" value="CinA_B"/>
    <property type="match status" value="1"/>
</dbReference>
<dbReference type="AlphaFoldDB" id="A0A2A5CHS6"/>
<dbReference type="Pfam" id="PF02464">
    <property type="entry name" value="CinA"/>
    <property type="match status" value="1"/>
</dbReference>
<comment type="similarity">
    <text evidence="1">Belongs to the CinA family.</text>
</comment>
<dbReference type="EMBL" id="NVWI01000002">
    <property type="protein sequence ID" value="PCJ42926.1"/>
    <property type="molecule type" value="Genomic_DNA"/>
</dbReference>
<dbReference type="InterPro" id="IPR050101">
    <property type="entry name" value="CinA"/>
</dbReference>
<dbReference type="InterPro" id="IPR036425">
    <property type="entry name" value="MoaB/Mog-like_dom_sf"/>
</dbReference>
<dbReference type="Proteomes" id="UP000228987">
    <property type="component" value="Unassembled WGS sequence"/>
</dbReference>
<dbReference type="SUPFAM" id="SSF53218">
    <property type="entry name" value="Molybdenum cofactor biosynthesis proteins"/>
    <property type="match status" value="1"/>
</dbReference>
<dbReference type="InterPro" id="IPR036653">
    <property type="entry name" value="CinA-like_C"/>
</dbReference>
<evidence type="ECO:0000259" key="2">
    <source>
        <dbReference type="SMART" id="SM00852"/>
    </source>
</evidence>
<reference evidence="4" key="1">
    <citation type="submission" date="2017-08" db="EMBL/GenBank/DDBJ databases">
        <title>A dynamic microbial community with high functional redundancy inhabits the cold, oxic subseafloor aquifer.</title>
        <authorList>
            <person name="Tully B.J."/>
            <person name="Wheat C.G."/>
            <person name="Glazer B.T."/>
            <person name="Huber J.A."/>
        </authorList>
    </citation>
    <scope>NUCLEOTIDE SEQUENCE [LARGE SCALE GENOMIC DNA]</scope>
</reference>
<dbReference type="NCBIfam" id="TIGR00199">
    <property type="entry name" value="PncC_domain"/>
    <property type="match status" value="1"/>
</dbReference>
<dbReference type="Pfam" id="PF00994">
    <property type="entry name" value="MoCF_biosynth"/>
    <property type="match status" value="1"/>
</dbReference>
<dbReference type="NCBIfam" id="TIGR00200">
    <property type="entry name" value="cinA_nterm"/>
    <property type="match status" value="1"/>
</dbReference>
<feature type="domain" description="MoaB/Mog" evidence="2">
    <location>
        <begin position="4"/>
        <end position="171"/>
    </location>
</feature>
<comment type="caution">
    <text evidence="3">The sequence shown here is derived from an EMBL/GenBank/DDBJ whole genome shotgun (WGS) entry which is preliminary data.</text>
</comment>
<evidence type="ECO:0000313" key="4">
    <source>
        <dbReference type="Proteomes" id="UP000228987"/>
    </source>
</evidence>
<dbReference type="PANTHER" id="PTHR13939:SF0">
    <property type="entry name" value="NMN AMIDOHYDROLASE-LIKE PROTEIN YFAY"/>
    <property type="match status" value="1"/>
</dbReference>
<dbReference type="Gene3D" id="3.40.980.10">
    <property type="entry name" value="MoaB/Mog-like domain"/>
    <property type="match status" value="1"/>
</dbReference>
<dbReference type="Gene3D" id="3.90.950.20">
    <property type="entry name" value="CinA-like"/>
    <property type="match status" value="1"/>
</dbReference>
<dbReference type="InterPro" id="IPR008135">
    <property type="entry name" value="Competence-induced_CinA"/>
</dbReference>
<dbReference type="SMART" id="SM00852">
    <property type="entry name" value="MoCF_biosynth"/>
    <property type="match status" value="1"/>
</dbReference>
<dbReference type="CDD" id="cd00885">
    <property type="entry name" value="cinA"/>
    <property type="match status" value="1"/>
</dbReference>
<dbReference type="InterPro" id="IPR001453">
    <property type="entry name" value="MoaB/Mog_dom"/>
</dbReference>
<dbReference type="InterPro" id="IPR008136">
    <property type="entry name" value="CinA_C"/>
</dbReference>
<sequence>MKLEMICTGEEVLSGQIVDTNAAWFANTMMNQGIELQRKTTVGDRLDDLANTFIERSQHADVILVNGGLGPTTDDLSAEALALALGEELVEDKDWRLYLIELFKKIDRKLPANMLKQCLIPASAIRIDNAEGTAPGFRAKLNNAWLFFTPGVPIEFKAMVKQQFIPFIETTYQPAQATLLHKLLTLGHGESFLADKLDVMEIPAGITLGYRPSAPHVEVKLFARGDAAIKQLPAFIEKVKDTLGTAVVTENCPSIAQAVHELLLNKKRSLSIAESCTGGMLTNQLIEFAGSSSYLHQGLVTYSNQAKQNILGLNAETIEQYGAVSIETAKAMAENVRALGDSDYALATTGIAGPDGGSEEKPVGTVCIALVSRRGCWVQTVQLKNRSRTIVRTMSCAIALDMLRRSVLAEDEVQAVIVPYSFIPCSDSKIVMY</sequence>
<organism evidence="3 4">
    <name type="scientific">SAR86 cluster bacterium</name>
    <dbReference type="NCBI Taxonomy" id="2030880"/>
    <lineage>
        <taxon>Bacteria</taxon>
        <taxon>Pseudomonadati</taxon>
        <taxon>Pseudomonadota</taxon>
        <taxon>Gammaproteobacteria</taxon>
        <taxon>SAR86 cluster</taxon>
    </lineage>
</organism>
<gene>
    <name evidence="3" type="ORF">COA71_05375</name>
</gene>
<evidence type="ECO:0000313" key="3">
    <source>
        <dbReference type="EMBL" id="PCJ42926.1"/>
    </source>
</evidence>